<evidence type="ECO:0000256" key="2">
    <source>
        <dbReference type="ARBA" id="ARBA00009347"/>
    </source>
</evidence>
<dbReference type="InterPro" id="IPR009075">
    <property type="entry name" value="AcylCo_DH/oxidase_C"/>
</dbReference>
<protein>
    <submittedName>
        <fullName evidence="11">Acyl-CoA dehydrogenase</fullName>
    </submittedName>
</protein>
<dbReference type="GO" id="GO:0005886">
    <property type="term" value="C:plasma membrane"/>
    <property type="evidence" value="ECO:0007669"/>
    <property type="project" value="TreeGrafter"/>
</dbReference>
<dbReference type="Pfam" id="PF02770">
    <property type="entry name" value="Acyl-CoA_dh_M"/>
    <property type="match status" value="1"/>
</dbReference>
<comment type="similarity">
    <text evidence="2 7">Belongs to the acyl-CoA dehydrogenase family.</text>
</comment>
<dbReference type="KEGG" id="dalk:DSCA_37250"/>
<organism evidence="11 12">
    <name type="scientific">Desulfosarcina alkanivorans</name>
    <dbReference type="NCBI Taxonomy" id="571177"/>
    <lineage>
        <taxon>Bacteria</taxon>
        <taxon>Pseudomonadati</taxon>
        <taxon>Thermodesulfobacteriota</taxon>
        <taxon>Desulfobacteria</taxon>
        <taxon>Desulfobacterales</taxon>
        <taxon>Desulfosarcinaceae</taxon>
        <taxon>Desulfosarcina</taxon>
    </lineage>
</organism>
<reference evidence="11 12" key="1">
    <citation type="submission" date="2019-11" db="EMBL/GenBank/DDBJ databases">
        <title>Comparative genomics of hydrocarbon-degrading Desulfosarcina strains.</title>
        <authorList>
            <person name="Watanabe M."/>
            <person name="Kojima H."/>
            <person name="Fukui M."/>
        </authorList>
    </citation>
    <scope>NUCLEOTIDE SEQUENCE [LARGE SCALE GENOMIC DNA]</scope>
    <source>
        <strain evidence="11 12">PL12</strain>
    </source>
</reference>
<dbReference type="Proteomes" id="UP000427906">
    <property type="component" value="Chromosome"/>
</dbReference>
<comment type="cofactor">
    <cofactor evidence="1 7">
        <name>FAD</name>
        <dbReference type="ChEBI" id="CHEBI:57692"/>
    </cofactor>
</comment>
<evidence type="ECO:0000256" key="4">
    <source>
        <dbReference type="ARBA" id="ARBA00022630"/>
    </source>
</evidence>
<evidence type="ECO:0000313" key="11">
    <source>
        <dbReference type="EMBL" id="BBO69795.1"/>
    </source>
</evidence>
<dbReference type="InterPro" id="IPR046373">
    <property type="entry name" value="Acyl-CoA_Oxase/DH_mid-dom_sf"/>
</dbReference>
<evidence type="ECO:0000256" key="7">
    <source>
        <dbReference type="RuleBase" id="RU362125"/>
    </source>
</evidence>
<dbReference type="RefSeq" id="WP_155317800.1">
    <property type="nucleotide sequence ID" value="NZ_AP021874.1"/>
</dbReference>
<dbReference type="InterPro" id="IPR013786">
    <property type="entry name" value="AcylCoA_DH/ox_N"/>
</dbReference>
<evidence type="ECO:0000256" key="6">
    <source>
        <dbReference type="ARBA" id="ARBA00023002"/>
    </source>
</evidence>
<keyword evidence="6 7" id="KW-0560">Oxidoreductase</keyword>
<dbReference type="PANTHER" id="PTHR43292">
    <property type="entry name" value="ACYL-COA DEHYDROGENASE"/>
    <property type="match status" value="1"/>
</dbReference>
<name>A0A5K7YN40_9BACT</name>
<evidence type="ECO:0000259" key="10">
    <source>
        <dbReference type="Pfam" id="PF02771"/>
    </source>
</evidence>
<dbReference type="Pfam" id="PF02771">
    <property type="entry name" value="Acyl-CoA_dh_N"/>
    <property type="match status" value="1"/>
</dbReference>
<dbReference type="PANTHER" id="PTHR43292:SF3">
    <property type="entry name" value="ACYL-COA DEHYDROGENASE FADE29"/>
    <property type="match status" value="1"/>
</dbReference>
<sequence>MDFKLTIAEETKKQEFEEFFEHEMKNAPPQFGNGGLEGIYDTEEGFAFHKYMADKLAQKGWLSMGWPKKYGGQEASIMEQVIFDEVRGYYNAPGVDGFAVGMFAPTLIAGATEEQKARLLPPIREGKAFYCQGWSEPDAGSDLASLTTTATRKGDYFVVNGQKTWTTGAHRADYMFLLARTDPDSKRGKGLSVFHLKMDRPGIQVRPLLYMNGKHVFNEVFFNDVKIPAEDLIGVEGEGWALTRQTMNFERSGAGGFSGAKRYLEQLIDYVKTTVRNGQPLSKDPNARRKIAKLFIGAEVGKTLAYKIAWMHQKGDFSGLITAASASKLYSTELAQKLANYATEIMGLYGQLEEDPWAPMGGTMTDLYQMSKGATIYAGTNEIQRNLIAWVGLGLPRLKLK</sequence>
<feature type="domain" description="Acyl-CoA oxidase/dehydrogenase middle" evidence="9">
    <location>
        <begin position="131"/>
        <end position="225"/>
    </location>
</feature>
<dbReference type="SUPFAM" id="SSF47203">
    <property type="entry name" value="Acyl-CoA dehydrogenase C-terminal domain-like"/>
    <property type="match status" value="1"/>
</dbReference>
<dbReference type="InterPro" id="IPR036250">
    <property type="entry name" value="AcylCo_DH-like_C"/>
</dbReference>
<dbReference type="InterPro" id="IPR009100">
    <property type="entry name" value="AcylCoA_DH/oxidase_NM_dom_sf"/>
</dbReference>
<dbReference type="SUPFAM" id="SSF56645">
    <property type="entry name" value="Acyl-CoA dehydrogenase NM domain-like"/>
    <property type="match status" value="1"/>
</dbReference>
<dbReference type="InterPro" id="IPR037069">
    <property type="entry name" value="AcylCoA_DH/ox_N_sf"/>
</dbReference>
<dbReference type="Gene3D" id="1.20.140.10">
    <property type="entry name" value="Butyryl-CoA Dehydrogenase, subunit A, domain 3"/>
    <property type="match status" value="1"/>
</dbReference>
<comment type="subunit">
    <text evidence="3">Homotetramer.</text>
</comment>
<dbReference type="GO" id="GO:0050660">
    <property type="term" value="F:flavin adenine dinucleotide binding"/>
    <property type="evidence" value="ECO:0007669"/>
    <property type="project" value="InterPro"/>
</dbReference>
<dbReference type="FunFam" id="2.40.110.10:FF:000011">
    <property type="entry name" value="Acyl-CoA dehydrogenase FadE34"/>
    <property type="match status" value="1"/>
</dbReference>
<proteinExistence type="inferred from homology"/>
<dbReference type="Gene3D" id="1.10.540.10">
    <property type="entry name" value="Acyl-CoA dehydrogenase/oxidase, N-terminal domain"/>
    <property type="match status" value="1"/>
</dbReference>
<evidence type="ECO:0000256" key="5">
    <source>
        <dbReference type="ARBA" id="ARBA00022827"/>
    </source>
</evidence>
<keyword evidence="4 7" id="KW-0285">Flavoprotein</keyword>
<dbReference type="EMBL" id="AP021874">
    <property type="protein sequence ID" value="BBO69795.1"/>
    <property type="molecule type" value="Genomic_DNA"/>
</dbReference>
<keyword evidence="5 7" id="KW-0274">FAD</keyword>
<dbReference type="InterPro" id="IPR052161">
    <property type="entry name" value="Mycobact_Acyl-CoA_DH"/>
</dbReference>
<evidence type="ECO:0000256" key="3">
    <source>
        <dbReference type="ARBA" id="ARBA00011881"/>
    </source>
</evidence>
<evidence type="ECO:0000259" key="8">
    <source>
        <dbReference type="Pfam" id="PF00441"/>
    </source>
</evidence>
<feature type="domain" description="Acyl-CoA dehydrogenase/oxidase N-terminal" evidence="10">
    <location>
        <begin position="43"/>
        <end position="126"/>
    </location>
</feature>
<dbReference type="InterPro" id="IPR006091">
    <property type="entry name" value="Acyl-CoA_Oxase/DH_mid-dom"/>
</dbReference>
<gene>
    <name evidence="11" type="ORF">DSCA_37250</name>
</gene>
<keyword evidence="12" id="KW-1185">Reference proteome</keyword>
<evidence type="ECO:0000313" key="12">
    <source>
        <dbReference type="Proteomes" id="UP000427906"/>
    </source>
</evidence>
<evidence type="ECO:0000256" key="1">
    <source>
        <dbReference type="ARBA" id="ARBA00001974"/>
    </source>
</evidence>
<dbReference type="GO" id="GO:0016627">
    <property type="term" value="F:oxidoreductase activity, acting on the CH-CH group of donors"/>
    <property type="evidence" value="ECO:0007669"/>
    <property type="project" value="InterPro"/>
</dbReference>
<evidence type="ECO:0000259" key="9">
    <source>
        <dbReference type="Pfam" id="PF02770"/>
    </source>
</evidence>
<dbReference type="Pfam" id="PF00441">
    <property type="entry name" value="Acyl-CoA_dh_1"/>
    <property type="match status" value="1"/>
</dbReference>
<dbReference type="Gene3D" id="2.40.110.10">
    <property type="entry name" value="Butyryl-CoA Dehydrogenase, subunit A, domain 2"/>
    <property type="match status" value="1"/>
</dbReference>
<accession>A0A5K7YN40</accession>
<dbReference type="AlphaFoldDB" id="A0A5K7YN40"/>
<feature type="domain" description="Acyl-CoA dehydrogenase/oxidase C-terminal" evidence="8">
    <location>
        <begin position="237"/>
        <end position="389"/>
    </location>
</feature>
<dbReference type="OrthoDB" id="9765339at2"/>